<reference evidence="1 2" key="1">
    <citation type="submission" date="2018-12" db="EMBL/GenBank/DDBJ databases">
        <authorList>
            <consortium name="Pathogen Informatics"/>
        </authorList>
    </citation>
    <scope>NUCLEOTIDE SEQUENCE [LARGE SCALE GENOMIC DNA]</scope>
    <source>
        <strain evidence="1 2">NCTC11214</strain>
    </source>
</reference>
<dbReference type="Proteomes" id="UP000281391">
    <property type="component" value="Chromosome"/>
</dbReference>
<dbReference type="RefSeq" id="WP_102991041.1">
    <property type="nucleotide sequence ID" value="NZ_JAEKCK010000023.1"/>
</dbReference>
<protein>
    <submittedName>
        <fullName evidence="1">Uncharacterized protein</fullName>
    </submittedName>
</protein>
<evidence type="ECO:0000313" key="2">
    <source>
        <dbReference type="Proteomes" id="UP000281391"/>
    </source>
</evidence>
<sequence>MQIKDYLKQNGSLNQLVEKYVRDGYLFTADNREIDLAYATVKGQCDDSSGEAGYSEIFSFDASLTDYGALEVKLYFNNRVFFADALRLYEGRLTAEAFIATLDVQGADYKTYLHTDIDDEGVILLDNGVMARFNIIDEVKIVYQIECNFALYPEFADGIKKTIAEKMKLI</sequence>
<dbReference type="AlphaFoldDB" id="A0A3S4HKY9"/>
<gene>
    <name evidence="1" type="ORF">NCTC11214_02378</name>
</gene>
<proteinExistence type="predicted"/>
<name>A0A3S4HKY9_SEROD</name>
<dbReference type="EMBL" id="LR134117">
    <property type="protein sequence ID" value="VDZ57277.1"/>
    <property type="molecule type" value="Genomic_DNA"/>
</dbReference>
<organism evidence="1 2">
    <name type="scientific">Serratia odorifera</name>
    <dbReference type="NCBI Taxonomy" id="618"/>
    <lineage>
        <taxon>Bacteria</taxon>
        <taxon>Pseudomonadati</taxon>
        <taxon>Pseudomonadota</taxon>
        <taxon>Gammaproteobacteria</taxon>
        <taxon>Enterobacterales</taxon>
        <taxon>Yersiniaceae</taxon>
        <taxon>Serratia</taxon>
    </lineage>
</organism>
<dbReference type="KEGG" id="sof:NCTC11214_02378"/>
<accession>A0A3S4HKY9</accession>
<evidence type="ECO:0000313" key="1">
    <source>
        <dbReference type="EMBL" id="VDZ57277.1"/>
    </source>
</evidence>